<organism evidence="4">
    <name type="scientific">Fagus sylvatica</name>
    <name type="common">Beechnut</name>
    <dbReference type="NCBI Taxonomy" id="28930"/>
    <lineage>
        <taxon>Eukaryota</taxon>
        <taxon>Viridiplantae</taxon>
        <taxon>Streptophyta</taxon>
        <taxon>Embryophyta</taxon>
        <taxon>Tracheophyta</taxon>
        <taxon>Spermatophyta</taxon>
        <taxon>Magnoliopsida</taxon>
        <taxon>eudicotyledons</taxon>
        <taxon>Gunneridae</taxon>
        <taxon>Pentapetalae</taxon>
        <taxon>rosids</taxon>
        <taxon>fabids</taxon>
        <taxon>Fagales</taxon>
        <taxon>Fagaceae</taxon>
        <taxon>Fagus</taxon>
    </lineage>
</organism>
<dbReference type="AlphaFoldDB" id="A0A2N9FT02"/>
<name>A0A2N9FT02_FAGSY</name>
<evidence type="ECO:0000256" key="1">
    <source>
        <dbReference type="SAM" id="Coils"/>
    </source>
</evidence>
<proteinExistence type="predicted"/>
<protein>
    <recommendedName>
        <fullName evidence="3">DUF7745 domain-containing protein</fullName>
    </recommendedName>
</protein>
<gene>
    <name evidence="4" type="ORF">FSB_LOCUS17943</name>
</gene>
<sequence>MDLVPTLEEYTELLQLGSPFSETPIIPTQGPRSNRVLEKYLGLTSGVLHQEIHRVDETWQKASISLDLLTKYFSWSDFSADLTGDFIASEQDWGKFQVNTFKIAFVGIFPFPASAGRIDLGVIPLVFSEGKSIVPAILCETMRSLSYCRRQGEGTPYHFTRHTVRQTVDMVLPFTDNSDDWALYLLNLPLSEWSWRVTWGLAVWRPWTCSSLFDGVPLPRVWGCTGYYPSLALRQFGGLQYPPRLGDLCSVTFDYVPDKGLPANSSVTAKFAKWREGWSPSFASRPTVRSGVSHPSVPPSLRISTPAGCSGRATDLGRELEEARAELVALRLARVSENEESEARVESMRCTLHHSNMAVANLRLDLELEIEQVERTRVQDELDSLRSYTQALVDPSTGRPHDILDLQQALDESEAALTVARTSIGAIRVQISILQGDNAVLLSEVDLVQDALAFDPSWLSSEGLPVCRHAKRDSSDQAELSQQGSAASKEPQDRGPEHISQSLRRKEGSVSFPVTPRSPKSDIGSYIYHSRDRTCSDTACNSWIAKIIPGLAGISIGKNPPASQKHSGGLCSWDHISQAQARFPASLEL</sequence>
<dbReference type="PANTHER" id="PTHR48200">
    <property type="entry name" value="PROTEIN, PUTATIVE-RELATED"/>
    <property type="match status" value="1"/>
</dbReference>
<feature type="coiled-coil region" evidence="1">
    <location>
        <begin position="313"/>
        <end position="340"/>
    </location>
</feature>
<feature type="compositionally biased region" description="Polar residues" evidence="2">
    <location>
        <begin position="477"/>
        <end position="486"/>
    </location>
</feature>
<reference evidence="4" key="1">
    <citation type="submission" date="2018-02" db="EMBL/GenBank/DDBJ databases">
        <authorList>
            <person name="Cohen D.B."/>
            <person name="Kent A.D."/>
        </authorList>
    </citation>
    <scope>NUCLEOTIDE SEQUENCE</scope>
</reference>
<evidence type="ECO:0000256" key="2">
    <source>
        <dbReference type="SAM" id="MobiDB-lite"/>
    </source>
</evidence>
<evidence type="ECO:0000313" key="4">
    <source>
        <dbReference type="EMBL" id="SPC90061.1"/>
    </source>
</evidence>
<keyword evidence="1" id="KW-0175">Coiled coil</keyword>
<dbReference type="Pfam" id="PF24924">
    <property type="entry name" value="DUF7745"/>
    <property type="match status" value="1"/>
</dbReference>
<dbReference type="InterPro" id="IPR056647">
    <property type="entry name" value="DUF7745"/>
</dbReference>
<dbReference type="EMBL" id="OIVN01001114">
    <property type="protein sequence ID" value="SPC90061.1"/>
    <property type="molecule type" value="Genomic_DNA"/>
</dbReference>
<evidence type="ECO:0000259" key="3">
    <source>
        <dbReference type="Pfam" id="PF24924"/>
    </source>
</evidence>
<dbReference type="PANTHER" id="PTHR48200:SF1">
    <property type="entry name" value="AMINOTRANSFERASE-LIKE PLANT MOBILE DOMAIN-CONTAINING PROTEIN"/>
    <property type="match status" value="1"/>
</dbReference>
<feature type="domain" description="DUF7745" evidence="3">
    <location>
        <begin position="2"/>
        <end position="237"/>
    </location>
</feature>
<accession>A0A2N9FT02</accession>
<feature type="region of interest" description="Disordered" evidence="2">
    <location>
        <begin position="469"/>
        <end position="519"/>
    </location>
</feature>